<organism evidence="1 2">
    <name type="scientific">Actinomadura rubrisoli</name>
    <dbReference type="NCBI Taxonomy" id="2530368"/>
    <lineage>
        <taxon>Bacteria</taxon>
        <taxon>Bacillati</taxon>
        <taxon>Actinomycetota</taxon>
        <taxon>Actinomycetes</taxon>
        <taxon>Streptosporangiales</taxon>
        <taxon>Thermomonosporaceae</taxon>
        <taxon>Actinomadura</taxon>
    </lineage>
</organism>
<dbReference type="RefSeq" id="WP_131891563.1">
    <property type="nucleotide sequence ID" value="NZ_SMKU01000034.1"/>
</dbReference>
<dbReference type="OrthoDB" id="3482689at2"/>
<dbReference type="EMBL" id="SMKU01000034">
    <property type="protein sequence ID" value="TDD93319.1"/>
    <property type="molecule type" value="Genomic_DNA"/>
</dbReference>
<accession>A0A4R5C402</accession>
<sequence length="73" mass="8149">MPAIAPVVFSATAGGAVYLLEWQQLAEGSWGALVAYMEWNGLKWQGRRRQVMAENITPIEGQDYSRVPRKLKG</sequence>
<protein>
    <submittedName>
        <fullName evidence="1">Uncharacterized protein</fullName>
    </submittedName>
</protein>
<evidence type="ECO:0000313" key="2">
    <source>
        <dbReference type="Proteomes" id="UP000294513"/>
    </source>
</evidence>
<gene>
    <name evidence="1" type="ORF">E1298_10050</name>
</gene>
<dbReference type="AlphaFoldDB" id="A0A4R5C402"/>
<comment type="caution">
    <text evidence="1">The sequence shown here is derived from an EMBL/GenBank/DDBJ whole genome shotgun (WGS) entry which is preliminary data.</text>
</comment>
<name>A0A4R5C402_9ACTN</name>
<reference evidence="1 2" key="1">
    <citation type="submission" date="2019-03" db="EMBL/GenBank/DDBJ databases">
        <title>Draft genome sequences of novel Actinobacteria.</title>
        <authorList>
            <person name="Sahin N."/>
            <person name="Ay H."/>
            <person name="Saygin H."/>
        </authorList>
    </citation>
    <scope>NUCLEOTIDE SEQUENCE [LARGE SCALE GENOMIC DNA]</scope>
    <source>
        <strain evidence="1 2">H3C3</strain>
    </source>
</reference>
<proteinExistence type="predicted"/>
<evidence type="ECO:0000313" key="1">
    <source>
        <dbReference type="EMBL" id="TDD93319.1"/>
    </source>
</evidence>
<keyword evidence="2" id="KW-1185">Reference proteome</keyword>
<dbReference type="Proteomes" id="UP000294513">
    <property type="component" value="Unassembled WGS sequence"/>
</dbReference>